<accession>A0A8B8GKJ9</accession>
<dbReference type="Proteomes" id="UP000694846">
    <property type="component" value="Unplaced"/>
</dbReference>
<dbReference type="RefSeq" id="XP_025423763.1">
    <property type="nucleotide sequence ID" value="XM_025567978.1"/>
</dbReference>
<evidence type="ECO:0000313" key="4">
    <source>
        <dbReference type="Proteomes" id="UP000694846"/>
    </source>
</evidence>
<dbReference type="GO" id="GO:0008270">
    <property type="term" value="F:zinc ion binding"/>
    <property type="evidence" value="ECO:0007669"/>
    <property type="project" value="UniProtKB-KW"/>
</dbReference>
<feature type="domain" description="C3H1-type" evidence="3">
    <location>
        <begin position="584"/>
        <end position="610"/>
    </location>
</feature>
<feature type="compositionally biased region" description="Polar residues" evidence="2">
    <location>
        <begin position="1"/>
        <end position="11"/>
    </location>
</feature>
<reference evidence="5 6" key="1">
    <citation type="submission" date="2025-04" db="UniProtKB">
        <authorList>
            <consortium name="RefSeq"/>
        </authorList>
    </citation>
    <scope>IDENTIFICATION</scope>
    <source>
        <tissue evidence="5 6">Whole body</tissue>
    </source>
</reference>
<dbReference type="PROSITE" id="PS50103">
    <property type="entry name" value="ZF_C3H1"/>
    <property type="match status" value="3"/>
</dbReference>
<keyword evidence="1" id="KW-0479">Metal-binding</keyword>
<keyword evidence="4" id="KW-1185">Reference proteome</keyword>
<dbReference type="PANTHER" id="PTHR46156:SF1">
    <property type="entry name" value="ZINC FINGER CCCH DOMAIN-CONTAINING PROTEIN 3"/>
    <property type="match status" value="1"/>
</dbReference>
<evidence type="ECO:0000259" key="3">
    <source>
        <dbReference type="PROSITE" id="PS50103"/>
    </source>
</evidence>
<protein>
    <submittedName>
        <fullName evidence="5">Myb-like protein D isoform X1</fullName>
    </submittedName>
    <submittedName>
        <fullName evidence="6">Myb-like protein D isoform X2</fullName>
    </submittedName>
</protein>
<dbReference type="GeneID" id="112693079"/>
<feature type="zinc finger region" description="C3H1-type" evidence="1">
    <location>
        <begin position="557"/>
        <end position="583"/>
    </location>
</feature>
<dbReference type="Gene3D" id="4.10.1000.10">
    <property type="entry name" value="Zinc finger, CCCH-type"/>
    <property type="match status" value="2"/>
</dbReference>
<dbReference type="OrthoDB" id="3247158at2759"/>
<keyword evidence="1" id="KW-0862">Zinc</keyword>
<proteinExistence type="predicted"/>
<sequence>MEMNDYFSNDKSSTEEEESSLLKRLMALKKQLEDDDEPKLHSTLNNTKENVTTNNNVVSLSKFKYRKVNNRKVNNVHKSLSTKIDNRNFIKNPSKSKQNSLLVKTNSSLSKVSFKTNSLQTALIKNIISKKKPEIVKSFQKTNEYNLEINEIVKNSCIKNCKTLLNKNEISVSQTLLNIDKYMSNVQDYLSSSKYVVNKEVCSSVNNEMSNQTKNVHVNRKFQTRLISNNLLNSNLKNTSNSLVSHKKPTSIKKKPFKKISGKLMISPNLVKIGSTKLVRQSLFRNKWKINNKLNNNGNSLIARKPLSTLQCPTLNTILPSYDKTKWTNVNNPTPILKSKSSNSNGTNKLKWTRPSILLVNNVKNNNHPIVPKSDKLILFGKNKIIRQSLINSTQSKTNNYLLKHFSHRFALMRKLQQKSSTPKLKNVITNNEQQNILFFKRTVHKTVDIKRNGKRSYSMYSYINPQLRSKTNNNCNLVKTKSSDLNTSNLCTLSNNKIPQSLKTLNNKNKIQNVSLTNNKTLKNKKMFTKQLCLVFNRFGVCSKLDQGKCDKRHYKKFITLCTNYLKGKCSKEKCTLSHNIVEEKIPFCKHYLNSVCVQLNCPYLHEYRDKNLPICKNFLHGYCTLGKKCPKKHLNLCPIFESKNKCPHGQQCLYPHFQSEDKNIVDVEINEPRYFEITISNDESNESIHIVPKRRAPLTDLPSYIPLKQ</sequence>
<dbReference type="InterPro" id="IPR000571">
    <property type="entry name" value="Znf_CCCH"/>
</dbReference>
<feature type="domain" description="C3H1-type" evidence="3">
    <location>
        <begin position="557"/>
        <end position="583"/>
    </location>
</feature>
<dbReference type="PANTHER" id="PTHR46156">
    <property type="entry name" value="CCCH ZINGC FINGER"/>
    <property type="match status" value="1"/>
</dbReference>
<feature type="zinc finger region" description="C3H1-type" evidence="1">
    <location>
        <begin position="611"/>
        <end position="638"/>
    </location>
</feature>
<evidence type="ECO:0000256" key="2">
    <source>
        <dbReference type="SAM" id="MobiDB-lite"/>
    </source>
</evidence>
<evidence type="ECO:0000313" key="5">
    <source>
        <dbReference type="RefSeq" id="XP_025423763.1"/>
    </source>
</evidence>
<keyword evidence="1" id="KW-0863">Zinc-finger</keyword>
<evidence type="ECO:0000313" key="6">
    <source>
        <dbReference type="RefSeq" id="XP_025423764.1"/>
    </source>
</evidence>
<dbReference type="SMART" id="SM00356">
    <property type="entry name" value="ZnF_C3H1"/>
    <property type="match status" value="3"/>
</dbReference>
<dbReference type="RefSeq" id="XP_025423764.1">
    <property type="nucleotide sequence ID" value="XM_025567979.1"/>
</dbReference>
<dbReference type="AlphaFoldDB" id="A0A8B8GKJ9"/>
<organism evidence="4 6">
    <name type="scientific">Sipha flava</name>
    <name type="common">yellow sugarcane aphid</name>
    <dbReference type="NCBI Taxonomy" id="143950"/>
    <lineage>
        <taxon>Eukaryota</taxon>
        <taxon>Metazoa</taxon>
        <taxon>Ecdysozoa</taxon>
        <taxon>Arthropoda</taxon>
        <taxon>Hexapoda</taxon>
        <taxon>Insecta</taxon>
        <taxon>Pterygota</taxon>
        <taxon>Neoptera</taxon>
        <taxon>Paraneoptera</taxon>
        <taxon>Hemiptera</taxon>
        <taxon>Sternorrhyncha</taxon>
        <taxon>Aphidomorpha</taxon>
        <taxon>Aphidoidea</taxon>
        <taxon>Aphididae</taxon>
        <taxon>Sipha</taxon>
    </lineage>
</organism>
<feature type="domain" description="C3H1-type" evidence="3">
    <location>
        <begin position="611"/>
        <end position="638"/>
    </location>
</feature>
<dbReference type="CTD" id="23144"/>
<evidence type="ECO:0000256" key="1">
    <source>
        <dbReference type="PROSITE-ProRule" id="PRU00723"/>
    </source>
</evidence>
<dbReference type="GO" id="GO:0005634">
    <property type="term" value="C:nucleus"/>
    <property type="evidence" value="ECO:0007669"/>
    <property type="project" value="TreeGrafter"/>
</dbReference>
<name>A0A8B8GKJ9_9HEMI</name>
<gene>
    <name evidence="5 6" type="primary">LOC112693079</name>
</gene>
<feature type="region of interest" description="Disordered" evidence="2">
    <location>
        <begin position="1"/>
        <end position="20"/>
    </location>
</feature>
<feature type="zinc finger region" description="C3H1-type" evidence="1">
    <location>
        <begin position="584"/>
        <end position="610"/>
    </location>
</feature>